<comment type="caution">
    <text evidence="1">The sequence shown here is derived from an EMBL/GenBank/DDBJ whole genome shotgun (WGS) entry which is preliminary data.</text>
</comment>
<evidence type="ECO:0000313" key="1">
    <source>
        <dbReference type="EMBL" id="KAH6935289.1"/>
    </source>
</evidence>
<sequence length="182" mass="20461">METTPDAPAISAVEIRLPPFWTAVLQVESQFTARRITAELTKYHHMVASLPPAIASEIRDLLVAPPAENAYTTLKQLLISRLTPSEPQRLQELLHDTELGDRTPIQLLRHMRQLLHTAGATTTDADSRLLRELFLQRLPDNVRMILASAADKRLSQLAELTDSVRRGATARHCRPRAYDRTA</sequence>
<evidence type="ECO:0000313" key="2">
    <source>
        <dbReference type="Proteomes" id="UP000821845"/>
    </source>
</evidence>
<dbReference type="Proteomes" id="UP000821845">
    <property type="component" value="Chromosome 3"/>
</dbReference>
<gene>
    <name evidence="1" type="ORF">HPB50_005024</name>
</gene>
<proteinExistence type="predicted"/>
<protein>
    <submittedName>
        <fullName evidence="1">Uncharacterized protein</fullName>
    </submittedName>
</protein>
<dbReference type="EMBL" id="CM023483">
    <property type="protein sequence ID" value="KAH6935289.1"/>
    <property type="molecule type" value="Genomic_DNA"/>
</dbReference>
<keyword evidence="2" id="KW-1185">Reference proteome</keyword>
<reference evidence="1" key="1">
    <citation type="submission" date="2020-05" db="EMBL/GenBank/DDBJ databases">
        <title>Large-scale comparative analyses of tick genomes elucidate their genetic diversity and vector capacities.</title>
        <authorList>
            <person name="Jia N."/>
            <person name="Wang J."/>
            <person name="Shi W."/>
            <person name="Du L."/>
            <person name="Sun Y."/>
            <person name="Zhan W."/>
            <person name="Jiang J."/>
            <person name="Wang Q."/>
            <person name="Zhang B."/>
            <person name="Ji P."/>
            <person name="Sakyi L.B."/>
            <person name="Cui X."/>
            <person name="Yuan T."/>
            <person name="Jiang B."/>
            <person name="Yang W."/>
            <person name="Lam T.T.-Y."/>
            <person name="Chang Q."/>
            <person name="Ding S."/>
            <person name="Wang X."/>
            <person name="Zhu J."/>
            <person name="Ruan X."/>
            <person name="Zhao L."/>
            <person name="Wei J."/>
            <person name="Que T."/>
            <person name="Du C."/>
            <person name="Cheng J."/>
            <person name="Dai P."/>
            <person name="Han X."/>
            <person name="Huang E."/>
            <person name="Gao Y."/>
            <person name="Liu J."/>
            <person name="Shao H."/>
            <person name="Ye R."/>
            <person name="Li L."/>
            <person name="Wei W."/>
            <person name="Wang X."/>
            <person name="Wang C."/>
            <person name="Yang T."/>
            <person name="Huo Q."/>
            <person name="Li W."/>
            <person name="Guo W."/>
            <person name="Chen H."/>
            <person name="Zhou L."/>
            <person name="Ni X."/>
            <person name="Tian J."/>
            <person name="Zhou Y."/>
            <person name="Sheng Y."/>
            <person name="Liu T."/>
            <person name="Pan Y."/>
            <person name="Xia L."/>
            <person name="Li J."/>
            <person name="Zhao F."/>
            <person name="Cao W."/>
        </authorList>
    </citation>
    <scope>NUCLEOTIDE SEQUENCE</scope>
    <source>
        <strain evidence="1">Hyas-2018</strain>
    </source>
</reference>
<name>A0ACB7SRI8_HYAAI</name>
<accession>A0ACB7SRI8</accession>
<organism evidence="1 2">
    <name type="scientific">Hyalomma asiaticum</name>
    <name type="common">Tick</name>
    <dbReference type="NCBI Taxonomy" id="266040"/>
    <lineage>
        <taxon>Eukaryota</taxon>
        <taxon>Metazoa</taxon>
        <taxon>Ecdysozoa</taxon>
        <taxon>Arthropoda</taxon>
        <taxon>Chelicerata</taxon>
        <taxon>Arachnida</taxon>
        <taxon>Acari</taxon>
        <taxon>Parasitiformes</taxon>
        <taxon>Ixodida</taxon>
        <taxon>Ixodoidea</taxon>
        <taxon>Ixodidae</taxon>
        <taxon>Hyalomminae</taxon>
        <taxon>Hyalomma</taxon>
    </lineage>
</organism>